<dbReference type="AlphaFoldDB" id="A0A382WAB8"/>
<dbReference type="Gene3D" id="3.70.10.10">
    <property type="match status" value="1"/>
</dbReference>
<sequence length="227" mass="25713">MENKMKVSERTTNLLKNYANINQSIEFREGNILRTVSPLNTILASVEITEELSKTFPIYELNRFLGTLSLFDDPELDFTDNGVTMSDSKHEATYRYCGSSSMFQTPPEKDITFPEPEVEFRLTQDVFKKTINAANILGLPEVVVEGDGTEIRLLVSDTGNVSSDNFSTGVGPTDKTFRMIFKTENLNKIMEGAYDVSLSSKRISHFKREGDSLQYWIALEQNSTFEE</sequence>
<dbReference type="InterPro" id="IPR046389">
    <property type="entry name" value="Sliding_clamp_T4"/>
</dbReference>
<dbReference type="SUPFAM" id="SSF55979">
    <property type="entry name" value="DNA clamp"/>
    <property type="match status" value="2"/>
</dbReference>
<dbReference type="EMBL" id="UINC01158318">
    <property type="protein sequence ID" value="SVD55797.1"/>
    <property type="molecule type" value="Genomic_DNA"/>
</dbReference>
<dbReference type="InterPro" id="IPR046938">
    <property type="entry name" value="DNA_clamp_sf"/>
</dbReference>
<dbReference type="HAMAP" id="MF_04161">
    <property type="entry name" value="Sliding_clamp_T4"/>
    <property type="match status" value="1"/>
</dbReference>
<accession>A0A382WAB8</accession>
<gene>
    <name evidence="1" type="ORF">METZ01_LOCUS408651</name>
</gene>
<dbReference type="GO" id="GO:0039693">
    <property type="term" value="P:viral DNA genome replication"/>
    <property type="evidence" value="ECO:0007669"/>
    <property type="project" value="InterPro"/>
</dbReference>
<organism evidence="1">
    <name type="scientific">marine metagenome</name>
    <dbReference type="NCBI Taxonomy" id="408172"/>
    <lineage>
        <taxon>unclassified sequences</taxon>
        <taxon>metagenomes</taxon>
        <taxon>ecological metagenomes</taxon>
    </lineage>
</organism>
<evidence type="ECO:0000313" key="1">
    <source>
        <dbReference type="EMBL" id="SVD55797.1"/>
    </source>
</evidence>
<name>A0A382WAB8_9ZZZZ</name>
<dbReference type="GO" id="GO:0030337">
    <property type="term" value="F:DNA polymerase processivity factor activity"/>
    <property type="evidence" value="ECO:0007669"/>
    <property type="project" value="InterPro"/>
</dbReference>
<proteinExistence type="inferred from homology"/>
<reference evidence="1" key="1">
    <citation type="submission" date="2018-05" db="EMBL/GenBank/DDBJ databases">
        <authorList>
            <person name="Lanie J.A."/>
            <person name="Ng W.-L."/>
            <person name="Kazmierczak K.M."/>
            <person name="Andrzejewski T.M."/>
            <person name="Davidsen T.M."/>
            <person name="Wayne K.J."/>
            <person name="Tettelin H."/>
            <person name="Glass J.I."/>
            <person name="Rusch D."/>
            <person name="Podicherti R."/>
            <person name="Tsui H.-C.T."/>
            <person name="Winkler M.E."/>
        </authorList>
    </citation>
    <scope>NUCLEOTIDE SEQUENCE</scope>
</reference>
<protein>
    <submittedName>
        <fullName evidence="1">Uncharacterized protein</fullName>
    </submittedName>
</protein>